<dbReference type="AlphaFoldDB" id="A0A9P6T887"/>
<gene>
    <name evidence="1" type="ORF">CROQUDRAFT_99009</name>
</gene>
<evidence type="ECO:0000313" key="1">
    <source>
        <dbReference type="EMBL" id="KAG0141233.1"/>
    </source>
</evidence>
<proteinExistence type="predicted"/>
<protein>
    <submittedName>
        <fullName evidence="1">Uncharacterized protein</fullName>
    </submittedName>
</protein>
<name>A0A9P6T887_9BASI</name>
<keyword evidence="2" id="KW-1185">Reference proteome</keyword>
<dbReference type="Proteomes" id="UP000886653">
    <property type="component" value="Unassembled WGS sequence"/>
</dbReference>
<organism evidence="1 2">
    <name type="scientific">Cronartium quercuum f. sp. fusiforme G11</name>
    <dbReference type="NCBI Taxonomy" id="708437"/>
    <lineage>
        <taxon>Eukaryota</taxon>
        <taxon>Fungi</taxon>
        <taxon>Dikarya</taxon>
        <taxon>Basidiomycota</taxon>
        <taxon>Pucciniomycotina</taxon>
        <taxon>Pucciniomycetes</taxon>
        <taxon>Pucciniales</taxon>
        <taxon>Coleosporiaceae</taxon>
        <taxon>Cronartium</taxon>
    </lineage>
</organism>
<accession>A0A9P6T887</accession>
<sequence>MSELHLCIVHILFAERSSTHRLRCYTRRPSVRAPGIDQPKDCQYDKFGTEDHAELAHNGMMRNLRDMIWSVP</sequence>
<reference evidence="1" key="1">
    <citation type="submission" date="2013-11" db="EMBL/GenBank/DDBJ databases">
        <title>Genome sequence of the fusiform rust pathogen reveals effectors for host alternation and coevolution with pine.</title>
        <authorList>
            <consortium name="DOE Joint Genome Institute"/>
            <person name="Smith K."/>
            <person name="Pendleton A."/>
            <person name="Kubisiak T."/>
            <person name="Anderson C."/>
            <person name="Salamov A."/>
            <person name="Aerts A."/>
            <person name="Riley R."/>
            <person name="Clum A."/>
            <person name="Lindquist E."/>
            <person name="Ence D."/>
            <person name="Campbell M."/>
            <person name="Kronenberg Z."/>
            <person name="Feau N."/>
            <person name="Dhillon B."/>
            <person name="Hamelin R."/>
            <person name="Burleigh J."/>
            <person name="Smith J."/>
            <person name="Yandell M."/>
            <person name="Nelson C."/>
            <person name="Grigoriev I."/>
            <person name="Davis J."/>
        </authorList>
    </citation>
    <scope>NUCLEOTIDE SEQUENCE</scope>
    <source>
        <strain evidence="1">G11</strain>
    </source>
</reference>
<dbReference type="EMBL" id="MU167395">
    <property type="protein sequence ID" value="KAG0141233.1"/>
    <property type="molecule type" value="Genomic_DNA"/>
</dbReference>
<evidence type="ECO:0000313" key="2">
    <source>
        <dbReference type="Proteomes" id="UP000886653"/>
    </source>
</evidence>
<comment type="caution">
    <text evidence="1">The sequence shown here is derived from an EMBL/GenBank/DDBJ whole genome shotgun (WGS) entry which is preliminary data.</text>
</comment>